<protein>
    <submittedName>
        <fullName evidence="2">Putative Dynein heavy chain 1, axonemal</fullName>
    </submittedName>
</protein>
<dbReference type="Gene3D" id="3.20.180.20">
    <property type="entry name" value="Dynein heavy chain, N-terminal domain 2"/>
    <property type="match status" value="1"/>
</dbReference>
<sequence length="157" mass="18865">MSFSPFKEPHKDAIEKQLQLHDRVSLVVEELLKCQKRWIYLEPIFSSEDIQRKLPIEYKKFQSVDKTWKRLMNQTHAKHSVLEFCAPENLWTTFQEIFQVLESVANGLESYLEMKPKAFPHFYFLSPDELLDILSQTKDPTRVQSYFYFNQIWKSQL</sequence>
<evidence type="ECO:0000313" key="2">
    <source>
        <dbReference type="EMBL" id="KAA6353953.1"/>
    </source>
</evidence>
<name>A0A5J4T818_9EUKA</name>
<dbReference type="EMBL" id="SNRW01037153">
    <property type="protein sequence ID" value="KAA6353953.1"/>
    <property type="molecule type" value="Genomic_DNA"/>
</dbReference>
<dbReference type="GO" id="GO:0030286">
    <property type="term" value="C:dynein complex"/>
    <property type="evidence" value="ECO:0007669"/>
    <property type="project" value="InterPro"/>
</dbReference>
<dbReference type="PANTHER" id="PTHR45703">
    <property type="entry name" value="DYNEIN HEAVY CHAIN"/>
    <property type="match status" value="1"/>
</dbReference>
<dbReference type="InterPro" id="IPR042222">
    <property type="entry name" value="Dynein_2_N"/>
</dbReference>
<dbReference type="OrthoDB" id="447173at2759"/>
<dbReference type="InterPro" id="IPR013602">
    <property type="entry name" value="Dynein_heavy_linker"/>
</dbReference>
<comment type="caution">
    <text evidence="2">The sequence shown here is derived from an EMBL/GenBank/DDBJ whole genome shotgun (WGS) entry which is preliminary data.</text>
</comment>
<dbReference type="GO" id="GO:0007018">
    <property type="term" value="P:microtubule-based movement"/>
    <property type="evidence" value="ECO:0007669"/>
    <property type="project" value="InterPro"/>
</dbReference>
<dbReference type="InterPro" id="IPR026983">
    <property type="entry name" value="DHC"/>
</dbReference>
<dbReference type="PANTHER" id="PTHR45703:SF28">
    <property type="entry name" value="DYNEINS HEAVY CHAIN"/>
    <property type="match status" value="1"/>
</dbReference>
<reference evidence="2 3" key="1">
    <citation type="submission" date="2019-03" db="EMBL/GenBank/DDBJ databases">
        <title>Single cell metagenomics reveals metabolic interactions within the superorganism composed of flagellate Streblomastix strix and complex community of Bacteroidetes bacteria on its surface.</title>
        <authorList>
            <person name="Treitli S.C."/>
            <person name="Kolisko M."/>
            <person name="Husnik F."/>
            <person name="Keeling P."/>
            <person name="Hampl V."/>
        </authorList>
    </citation>
    <scope>NUCLEOTIDE SEQUENCE [LARGE SCALE GENOMIC DNA]</scope>
    <source>
        <strain evidence="2">ST1C</strain>
    </source>
</reference>
<evidence type="ECO:0000313" key="3">
    <source>
        <dbReference type="Proteomes" id="UP000324800"/>
    </source>
</evidence>
<feature type="domain" description="Dynein heavy chain linker" evidence="1">
    <location>
        <begin position="1"/>
        <end position="147"/>
    </location>
</feature>
<dbReference type="Pfam" id="PF08393">
    <property type="entry name" value="DHC_N2"/>
    <property type="match status" value="1"/>
</dbReference>
<organism evidence="2 3">
    <name type="scientific">Streblomastix strix</name>
    <dbReference type="NCBI Taxonomy" id="222440"/>
    <lineage>
        <taxon>Eukaryota</taxon>
        <taxon>Metamonada</taxon>
        <taxon>Preaxostyla</taxon>
        <taxon>Oxymonadida</taxon>
        <taxon>Streblomastigidae</taxon>
        <taxon>Streblomastix</taxon>
    </lineage>
</organism>
<proteinExistence type="predicted"/>
<gene>
    <name evidence="2" type="ORF">EZS28_050520</name>
</gene>
<dbReference type="GO" id="GO:0045505">
    <property type="term" value="F:dynein intermediate chain binding"/>
    <property type="evidence" value="ECO:0007669"/>
    <property type="project" value="InterPro"/>
</dbReference>
<dbReference type="AlphaFoldDB" id="A0A5J4T818"/>
<dbReference type="GO" id="GO:0051959">
    <property type="term" value="F:dynein light intermediate chain binding"/>
    <property type="evidence" value="ECO:0007669"/>
    <property type="project" value="InterPro"/>
</dbReference>
<dbReference type="InterPro" id="IPR042228">
    <property type="entry name" value="Dynein_linker_3"/>
</dbReference>
<accession>A0A5J4T818</accession>
<evidence type="ECO:0000259" key="1">
    <source>
        <dbReference type="Pfam" id="PF08393"/>
    </source>
</evidence>
<dbReference type="Proteomes" id="UP000324800">
    <property type="component" value="Unassembled WGS sequence"/>
</dbReference>
<dbReference type="Gene3D" id="1.20.140.100">
    <property type="entry name" value="Dynein heavy chain, N-terminal domain 2"/>
    <property type="match status" value="1"/>
</dbReference>